<dbReference type="PROSITE" id="PS51186">
    <property type="entry name" value="GNAT"/>
    <property type="match status" value="1"/>
</dbReference>
<dbReference type="Pfam" id="PF00583">
    <property type="entry name" value="Acetyltransf_1"/>
    <property type="match status" value="1"/>
</dbReference>
<dbReference type="EC" id="2.3.1.82" evidence="2"/>
<dbReference type="GO" id="GO:0046677">
    <property type="term" value="P:response to antibiotic"/>
    <property type="evidence" value="ECO:0007669"/>
    <property type="project" value="UniProtKB-KW"/>
</dbReference>
<evidence type="ECO:0000256" key="8">
    <source>
        <dbReference type="ARBA" id="ARBA00048923"/>
    </source>
</evidence>
<comment type="catalytic activity">
    <reaction evidence="8">
        <text>kanamycin B + acetyl-CoA = N(6')-acetylkanamycin B + CoA + H(+)</text>
        <dbReference type="Rhea" id="RHEA:16449"/>
        <dbReference type="ChEBI" id="CHEBI:15378"/>
        <dbReference type="ChEBI" id="CHEBI:57287"/>
        <dbReference type="ChEBI" id="CHEBI:57288"/>
        <dbReference type="ChEBI" id="CHEBI:58390"/>
        <dbReference type="ChEBI" id="CHEBI:58549"/>
        <dbReference type="EC" id="2.3.1.82"/>
    </reaction>
</comment>
<comment type="caution">
    <text evidence="10">The sequence shown here is derived from an EMBL/GenBank/DDBJ whole genome shotgun (WGS) entry which is preliminary data.</text>
</comment>
<dbReference type="InterPro" id="IPR000182">
    <property type="entry name" value="GNAT_dom"/>
</dbReference>
<protein>
    <recommendedName>
        <fullName evidence="3">Aminoglycoside N(6')-acetyltransferase type 1</fullName>
        <ecNumber evidence="2">2.3.1.82</ecNumber>
    </recommendedName>
    <alternativeName>
        <fullName evidence="7">Aminoglycoside resistance protein</fullName>
    </alternativeName>
</protein>
<keyword evidence="6" id="KW-0012">Acyltransferase</keyword>
<evidence type="ECO:0000256" key="5">
    <source>
        <dbReference type="ARBA" id="ARBA00023251"/>
    </source>
</evidence>
<evidence type="ECO:0000259" key="9">
    <source>
        <dbReference type="PROSITE" id="PS51186"/>
    </source>
</evidence>
<organism evidence="10 12">
    <name type="scientific">Kurthia zopfii</name>
    <dbReference type="NCBI Taxonomy" id="1650"/>
    <lineage>
        <taxon>Bacteria</taxon>
        <taxon>Bacillati</taxon>
        <taxon>Bacillota</taxon>
        <taxon>Bacilli</taxon>
        <taxon>Bacillales</taxon>
        <taxon>Caryophanaceae</taxon>
        <taxon>Kurthia</taxon>
    </lineage>
</organism>
<dbReference type="CDD" id="cd04301">
    <property type="entry name" value="NAT_SF"/>
    <property type="match status" value="1"/>
</dbReference>
<keyword evidence="13" id="KW-1185">Reference proteome</keyword>
<dbReference type="InterPro" id="IPR024170">
    <property type="entry name" value="Aminoglycoside_N6-AcTrfrase"/>
</dbReference>
<evidence type="ECO:0000256" key="7">
    <source>
        <dbReference type="ARBA" id="ARBA00029660"/>
    </source>
</evidence>
<evidence type="ECO:0000313" key="13">
    <source>
        <dbReference type="Proteomes" id="UP000294641"/>
    </source>
</evidence>
<dbReference type="Gene3D" id="3.40.630.30">
    <property type="match status" value="1"/>
</dbReference>
<gene>
    <name evidence="11" type="ORF">DFR61_12053</name>
    <name evidence="10" type="ORF">NCTC10597_01042</name>
</gene>
<evidence type="ECO:0000313" key="12">
    <source>
        <dbReference type="Proteomes" id="UP000254330"/>
    </source>
</evidence>
<dbReference type="PANTHER" id="PTHR43072:SF60">
    <property type="entry name" value="L-2,4-DIAMINOBUTYRIC ACID ACETYLTRANSFERASE"/>
    <property type="match status" value="1"/>
</dbReference>
<dbReference type="SUPFAM" id="SSF55729">
    <property type="entry name" value="Acyl-CoA N-acyltransferases (Nat)"/>
    <property type="match status" value="1"/>
</dbReference>
<keyword evidence="5" id="KW-0046">Antibiotic resistance</keyword>
<dbReference type="NCBIfam" id="NF043067">
    <property type="entry name" value="AAC_6p_group_E"/>
    <property type="match status" value="1"/>
</dbReference>
<evidence type="ECO:0000313" key="10">
    <source>
        <dbReference type="EMBL" id="STX09369.1"/>
    </source>
</evidence>
<keyword evidence="4 10" id="KW-0808">Transferase</keyword>
<sequence length="127" mass="14559">MLLWEGHEASELKEEFEQLIASEQCAVFIFKEKEQAIGFAQCQLRVDYVEGTETSPVGYLEGVFVLEQYRKRGIARDLVQYCEQWATQKGCSEFASDCELENEASAKFHAAMGFIEANRIICFKKKI</sequence>
<evidence type="ECO:0000256" key="3">
    <source>
        <dbReference type="ARBA" id="ARBA00017677"/>
    </source>
</evidence>
<dbReference type="EMBL" id="SNZG01000020">
    <property type="protein sequence ID" value="TDR37457.1"/>
    <property type="molecule type" value="Genomic_DNA"/>
</dbReference>
<reference evidence="10 12" key="1">
    <citation type="submission" date="2018-06" db="EMBL/GenBank/DDBJ databases">
        <authorList>
            <consortium name="Pathogen Informatics"/>
            <person name="Doyle S."/>
        </authorList>
    </citation>
    <scope>NUCLEOTIDE SEQUENCE [LARGE SCALE GENOMIC DNA]</scope>
    <source>
        <strain evidence="10 12">NCTC10597</strain>
    </source>
</reference>
<dbReference type="Proteomes" id="UP000254330">
    <property type="component" value="Unassembled WGS sequence"/>
</dbReference>
<dbReference type="PANTHER" id="PTHR43072">
    <property type="entry name" value="N-ACETYLTRANSFERASE"/>
    <property type="match status" value="1"/>
</dbReference>
<feature type="domain" description="N-acetyltransferase" evidence="9">
    <location>
        <begin position="1"/>
        <end position="127"/>
    </location>
</feature>
<name>A0A8B4Q9H0_9BACL</name>
<evidence type="ECO:0000256" key="2">
    <source>
        <dbReference type="ARBA" id="ARBA00012888"/>
    </source>
</evidence>
<dbReference type="GO" id="GO:0047663">
    <property type="term" value="F:aminoglycoside 6'-N-acetyltransferase activity"/>
    <property type="evidence" value="ECO:0007669"/>
    <property type="project" value="UniProtKB-EC"/>
</dbReference>
<accession>A0A8B4Q9H0</accession>
<dbReference type="EMBL" id="UGNP01000001">
    <property type="protein sequence ID" value="STX09369.1"/>
    <property type="molecule type" value="Genomic_DNA"/>
</dbReference>
<dbReference type="InterPro" id="IPR016181">
    <property type="entry name" value="Acyl_CoA_acyltransferase"/>
</dbReference>
<dbReference type="OrthoDB" id="118633at2"/>
<proteinExistence type="predicted"/>
<evidence type="ECO:0000313" key="11">
    <source>
        <dbReference type="EMBL" id="TDR37457.1"/>
    </source>
</evidence>
<dbReference type="PIRSF" id="PIRSF000452">
    <property type="entry name" value="6-N-acetyltransf"/>
    <property type="match status" value="1"/>
</dbReference>
<evidence type="ECO:0000256" key="6">
    <source>
        <dbReference type="ARBA" id="ARBA00023315"/>
    </source>
</evidence>
<evidence type="ECO:0000256" key="1">
    <source>
        <dbReference type="ARBA" id="ARBA00011738"/>
    </source>
</evidence>
<dbReference type="AlphaFoldDB" id="A0A8B4Q9H0"/>
<dbReference type="Proteomes" id="UP000294641">
    <property type="component" value="Unassembled WGS sequence"/>
</dbReference>
<reference evidence="11 13" key="2">
    <citation type="submission" date="2019-03" db="EMBL/GenBank/DDBJ databases">
        <title>Genomic Encyclopedia of Type Strains, Phase IV (KMG-IV): sequencing the most valuable type-strain genomes for metagenomic binning, comparative biology and taxonomic classification.</title>
        <authorList>
            <person name="Goeker M."/>
        </authorList>
    </citation>
    <scope>NUCLEOTIDE SEQUENCE [LARGE SCALE GENOMIC DNA]</scope>
    <source>
        <strain evidence="11 13">DSM 20580</strain>
    </source>
</reference>
<evidence type="ECO:0000256" key="4">
    <source>
        <dbReference type="ARBA" id="ARBA00022679"/>
    </source>
</evidence>
<comment type="subunit">
    <text evidence="1">Homodimer.</text>
</comment>